<name>A7N3Q7_VIBC1</name>
<evidence type="ECO:0000256" key="1">
    <source>
        <dbReference type="ARBA" id="ARBA00022801"/>
    </source>
</evidence>
<dbReference type="SUPFAM" id="SSF52499">
    <property type="entry name" value="Isochorismatase-like hydrolases"/>
    <property type="match status" value="1"/>
</dbReference>
<dbReference type="AlphaFoldDB" id="A7N3Q7"/>
<dbReference type="Proteomes" id="UP000008152">
    <property type="component" value="Chromosome II"/>
</dbReference>
<dbReference type="Pfam" id="PF00857">
    <property type="entry name" value="Isochorismatase"/>
    <property type="match status" value="1"/>
</dbReference>
<evidence type="ECO:0000313" key="4">
    <source>
        <dbReference type="EMBL" id="ABU72682.1"/>
    </source>
</evidence>
<dbReference type="InterPro" id="IPR000868">
    <property type="entry name" value="Isochorismatase-like_dom"/>
</dbReference>
<dbReference type="KEGG" id="vha:VIBHAR_04773"/>
<evidence type="ECO:0000259" key="3">
    <source>
        <dbReference type="Pfam" id="PF00857"/>
    </source>
</evidence>
<dbReference type="CDD" id="cd01014">
    <property type="entry name" value="nicotinamidase_related"/>
    <property type="match status" value="1"/>
</dbReference>
<dbReference type="Gene3D" id="3.40.50.850">
    <property type="entry name" value="Isochorismatase-like"/>
    <property type="match status" value="1"/>
</dbReference>
<proteinExistence type="predicted"/>
<feature type="compositionally biased region" description="Polar residues" evidence="2">
    <location>
        <begin position="7"/>
        <end position="17"/>
    </location>
</feature>
<protein>
    <recommendedName>
        <fullName evidence="3">Isochorismatase-like domain-containing protein</fullName>
    </recommendedName>
</protein>
<dbReference type="InterPro" id="IPR050272">
    <property type="entry name" value="Isochorismatase-like_hydrls"/>
</dbReference>
<feature type="domain" description="Isochorismatase-like" evidence="3">
    <location>
        <begin position="27"/>
        <end position="173"/>
    </location>
</feature>
<feature type="region of interest" description="Disordered" evidence="2">
    <location>
        <begin position="1"/>
        <end position="22"/>
    </location>
</feature>
<gene>
    <name evidence="4" type="ordered locus">VIBHAR_04773</name>
</gene>
<evidence type="ECO:0000256" key="2">
    <source>
        <dbReference type="SAM" id="MobiDB-lite"/>
    </source>
</evidence>
<dbReference type="GO" id="GO:0016787">
    <property type="term" value="F:hydrolase activity"/>
    <property type="evidence" value="ECO:0007669"/>
    <property type="project" value="UniProtKB-KW"/>
</dbReference>
<dbReference type="PATRIC" id="fig|338187.36.peg.3664"/>
<sequence length="210" mass="23066">MGVCGESSAQYTHQQQTKQRERRMSKTALLLIDFQNDYYPSYSGAKWPLSGTEEAAENAAQLLEAFRQKGLPVVHVRHEFPTEEAPFFLPNSEGAQIHSSVAPIEGEAVVLKHQINSFRDTDLKAILDDENVTRLVIVGAMSHMCIDAVSRAAVDLGYECHVAHDACATLDLEFDGVKVPAKQVHAAFMAALSFGYCNVDSSVKLLELAN</sequence>
<organism evidence="4 5">
    <name type="scientific">Vibrio campbellii (strain ATCC BAA-1116)</name>
    <dbReference type="NCBI Taxonomy" id="2902295"/>
    <lineage>
        <taxon>Bacteria</taxon>
        <taxon>Pseudomonadati</taxon>
        <taxon>Pseudomonadota</taxon>
        <taxon>Gammaproteobacteria</taxon>
        <taxon>Vibrionales</taxon>
        <taxon>Vibrionaceae</taxon>
        <taxon>Vibrio</taxon>
    </lineage>
</organism>
<keyword evidence="1" id="KW-0378">Hydrolase</keyword>
<evidence type="ECO:0000313" key="5">
    <source>
        <dbReference type="Proteomes" id="UP000008152"/>
    </source>
</evidence>
<dbReference type="InterPro" id="IPR036380">
    <property type="entry name" value="Isochorismatase-like_sf"/>
</dbReference>
<dbReference type="PANTHER" id="PTHR43540:SF1">
    <property type="entry name" value="ISOCHORISMATASE HYDROLASE"/>
    <property type="match status" value="1"/>
</dbReference>
<dbReference type="PANTHER" id="PTHR43540">
    <property type="entry name" value="PEROXYUREIDOACRYLATE/UREIDOACRYLATE AMIDOHYDROLASE-RELATED"/>
    <property type="match status" value="1"/>
</dbReference>
<accession>A7N3Q7</accession>
<reference evidence="4 5" key="1">
    <citation type="submission" date="2007-08" db="EMBL/GenBank/DDBJ databases">
        <authorList>
            <consortium name="The Vibrio harveyi Genome Sequencing Project"/>
            <person name="Bassler B."/>
            <person name="Clifton S.W."/>
            <person name="Fulton L."/>
            <person name="Delehaunty K."/>
            <person name="Fronick C."/>
            <person name="Harrison M."/>
            <person name="Markivic C."/>
            <person name="Fulton R."/>
            <person name="Tin-Wollam A.-M."/>
            <person name="Shah N."/>
            <person name="Pepin K."/>
            <person name="Nash W."/>
            <person name="Thiruvilangam P."/>
            <person name="Bhonagiri V."/>
            <person name="Waters C."/>
            <person name="Tu K.C."/>
            <person name="Irgon J."/>
            <person name="Wilson R.K."/>
        </authorList>
    </citation>
    <scope>NUCLEOTIDE SEQUENCE [LARGE SCALE GENOMIC DNA]</scope>
    <source>
        <strain evidence="5">ATCC BAA-1116 / BB120</strain>
    </source>
</reference>
<dbReference type="EMBL" id="CP000790">
    <property type="protein sequence ID" value="ABU72682.1"/>
    <property type="molecule type" value="Genomic_DNA"/>
</dbReference>